<name>A0A7C1FI28_9CHLR</name>
<dbReference type="InterPro" id="IPR001365">
    <property type="entry name" value="A_deaminase_dom"/>
</dbReference>
<keyword evidence="3" id="KW-0479">Metal-binding</keyword>
<dbReference type="NCBIfam" id="TIGR01430">
    <property type="entry name" value="aden_deam"/>
    <property type="match status" value="1"/>
</dbReference>
<dbReference type="Pfam" id="PF00962">
    <property type="entry name" value="A_deaminase"/>
    <property type="match status" value="1"/>
</dbReference>
<evidence type="ECO:0000313" key="7">
    <source>
        <dbReference type="EMBL" id="HDX33357.1"/>
    </source>
</evidence>
<keyword evidence="5" id="KW-0862">Zinc</keyword>
<dbReference type="EMBL" id="DSMG01000190">
    <property type="protein sequence ID" value="HDX33357.1"/>
    <property type="molecule type" value="Genomic_DNA"/>
</dbReference>
<dbReference type="SUPFAM" id="SSF51556">
    <property type="entry name" value="Metallo-dependent hydrolases"/>
    <property type="match status" value="1"/>
</dbReference>
<sequence length="368" mass="41136">MSSESVHIIPPQLEALPEATRNLIRAMPKAELHIHLEGSVTPVTLLELAHRHNRLNLLPSDEPEALQEWFSFVDFPHFIQVYLTISDLLRTAEDFALIAYRCGQDMAAQRIRYREVTVTPFTHIDYQRKGLSIEALLEGLEAGRNAARADFGVEMRWIFDIPRNLSFPPAGGYDPYPAERTLDYALAGREVGVIGFGLGGNEVGAPPEPFAHAFERAHAERLLCAPHAGETEGPASVWGAIEKLRADRIGHGVRAIEDPRLIDVLRERQIPLEVNIVSNLRLHIYKSVAEHPFPMLDRMGVKVTVNSDDPPLFNTNLCTEYEVVASAFGYTPRELMRIARNAFEVSAAPPALKAKLLAEFDEWAAEHT</sequence>
<dbReference type="GO" id="GO:0019239">
    <property type="term" value="F:deaminase activity"/>
    <property type="evidence" value="ECO:0007669"/>
    <property type="project" value="InterPro"/>
</dbReference>
<evidence type="ECO:0000256" key="1">
    <source>
        <dbReference type="ARBA" id="ARBA00001947"/>
    </source>
</evidence>
<dbReference type="GO" id="GO:0046872">
    <property type="term" value="F:metal ion binding"/>
    <property type="evidence" value="ECO:0007669"/>
    <property type="project" value="UniProtKB-KW"/>
</dbReference>
<keyword evidence="4 7" id="KW-0378">Hydrolase</keyword>
<dbReference type="PANTHER" id="PTHR43114">
    <property type="entry name" value="ADENINE DEAMINASE"/>
    <property type="match status" value="1"/>
</dbReference>
<dbReference type="InterPro" id="IPR032466">
    <property type="entry name" value="Metal_Hydrolase"/>
</dbReference>
<evidence type="ECO:0000256" key="5">
    <source>
        <dbReference type="ARBA" id="ARBA00022833"/>
    </source>
</evidence>
<organism evidence="7">
    <name type="scientific">Caldilinea aerophila</name>
    <dbReference type="NCBI Taxonomy" id="133453"/>
    <lineage>
        <taxon>Bacteria</taxon>
        <taxon>Bacillati</taxon>
        <taxon>Chloroflexota</taxon>
        <taxon>Caldilineae</taxon>
        <taxon>Caldilineales</taxon>
        <taxon>Caldilineaceae</taxon>
        <taxon>Caldilinea</taxon>
    </lineage>
</organism>
<protein>
    <submittedName>
        <fullName evidence="7">Adenosine deaminase</fullName>
        <ecNumber evidence="7">3.5.4.4</ecNumber>
    </submittedName>
</protein>
<comment type="caution">
    <text evidence="7">The sequence shown here is derived from an EMBL/GenBank/DDBJ whole genome shotgun (WGS) entry which is preliminary data.</text>
</comment>
<proteinExistence type="inferred from homology"/>
<dbReference type="GO" id="GO:0016814">
    <property type="term" value="F:hydrolase activity, acting on carbon-nitrogen (but not peptide) bonds, in cyclic amidines"/>
    <property type="evidence" value="ECO:0007669"/>
    <property type="project" value="UniProtKB-ARBA"/>
</dbReference>
<accession>A0A7C1FI28</accession>
<evidence type="ECO:0000256" key="2">
    <source>
        <dbReference type="ARBA" id="ARBA00006676"/>
    </source>
</evidence>
<dbReference type="PANTHER" id="PTHR43114:SF6">
    <property type="entry name" value="ADENINE DEAMINASE"/>
    <property type="match status" value="1"/>
</dbReference>
<evidence type="ECO:0000259" key="6">
    <source>
        <dbReference type="Pfam" id="PF00962"/>
    </source>
</evidence>
<comment type="cofactor">
    <cofactor evidence="1">
        <name>Zn(2+)</name>
        <dbReference type="ChEBI" id="CHEBI:29105"/>
    </cofactor>
</comment>
<evidence type="ECO:0000256" key="3">
    <source>
        <dbReference type="ARBA" id="ARBA00022723"/>
    </source>
</evidence>
<dbReference type="AlphaFoldDB" id="A0A7C1FI28"/>
<gene>
    <name evidence="7" type="primary">add</name>
    <name evidence="7" type="ORF">ENQ20_18020</name>
</gene>
<reference evidence="7" key="1">
    <citation type="journal article" date="2020" name="mSystems">
        <title>Genome- and Community-Level Interaction Insights into Carbon Utilization and Element Cycling Functions of Hydrothermarchaeota in Hydrothermal Sediment.</title>
        <authorList>
            <person name="Zhou Z."/>
            <person name="Liu Y."/>
            <person name="Xu W."/>
            <person name="Pan J."/>
            <person name="Luo Z.H."/>
            <person name="Li M."/>
        </authorList>
    </citation>
    <scope>NUCLEOTIDE SEQUENCE [LARGE SCALE GENOMIC DNA]</scope>
    <source>
        <strain evidence="7">SpSt-289</strain>
    </source>
</reference>
<dbReference type="EC" id="3.5.4.4" evidence="7"/>
<dbReference type="InterPro" id="IPR006330">
    <property type="entry name" value="Ado/ade_deaminase"/>
</dbReference>
<evidence type="ECO:0000256" key="4">
    <source>
        <dbReference type="ARBA" id="ARBA00022801"/>
    </source>
</evidence>
<comment type="similarity">
    <text evidence="2">Belongs to the metallo-dependent hydrolases superfamily. Adenosine and AMP deaminases family.</text>
</comment>
<feature type="domain" description="Adenosine deaminase" evidence="6">
    <location>
        <begin position="28"/>
        <end position="363"/>
    </location>
</feature>
<dbReference type="Gene3D" id="3.20.20.140">
    <property type="entry name" value="Metal-dependent hydrolases"/>
    <property type="match status" value="1"/>
</dbReference>